<accession>A0A8D8TM28</accession>
<keyword evidence="1" id="KW-0812">Transmembrane</keyword>
<feature type="transmembrane region" description="Helical" evidence="1">
    <location>
        <begin position="74"/>
        <end position="91"/>
    </location>
</feature>
<proteinExistence type="predicted"/>
<keyword evidence="1" id="KW-0472">Membrane</keyword>
<evidence type="ECO:0000256" key="1">
    <source>
        <dbReference type="SAM" id="Phobius"/>
    </source>
</evidence>
<keyword evidence="1" id="KW-1133">Transmembrane helix</keyword>
<sequence length="120" mass="13403">MQPEHNIMLEDVRSQLESNLSAKLNDIEAAHSITNYAMYQQTYSDSSKNEHLAAFQPSSTAQFTSWYTVKPGEMLIFCVFSLCIIISQIGVQYDIISKAFRANPASYSESTTSCDVKDCG</sequence>
<dbReference type="AlphaFoldDB" id="A0A8D8TM28"/>
<evidence type="ECO:0000313" key="2">
    <source>
        <dbReference type="EMBL" id="CAG6688575.1"/>
    </source>
</evidence>
<name>A0A8D8TM28_9HEMI</name>
<reference evidence="2" key="1">
    <citation type="submission" date="2021-05" db="EMBL/GenBank/DDBJ databases">
        <authorList>
            <person name="Alioto T."/>
            <person name="Alioto T."/>
            <person name="Gomez Garrido J."/>
        </authorList>
    </citation>
    <scope>NUCLEOTIDE SEQUENCE</scope>
</reference>
<dbReference type="EMBL" id="HBUF01287402">
    <property type="protein sequence ID" value="CAG6688575.1"/>
    <property type="molecule type" value="Transcribed_RNA"/>
</dbReference>
<protein>
    <submittedName>
        <fullName evidence="2">Uncharacterized protein</fullName>
    </submittedName>
</protein>
<organism evidence="2">
    <name type="scientific">Cacopsylla melanoneura</name>
    <dbReference type="NCBI Taxonomy" id="428564"/>
    <lineage>
        <taxon>Eukaryota</taxon>
        <taxon>Metazoa</taxon>
        <taxon>Ecdysozoa</taxon>
        <taxon>Arthropoda</taxon>
        <taxon>Hexapoda</taxon>
        <taxon>Insecta</taxon>
        <taxon>Pterygota</taxon>
        <taxon>Neoptera</taxon>
        <taxon>Paraneoptera</taxon>
        <taxon>Hemiptera</taxon>
        <taxon>Sternorrhyncha</taxon>
        <taxon>Psylloidea</taxon>
        <taxon>Psyllidae</taxon>
        <taxon>Psyllinae</taxon>
        <taxon>Cacopsylla</taxon>
    </lineage>
</organism>